<keyword evidence="10" id="KW-0472">Membrane</keyword>
<keyword evidence="6" id="KW-0150">Chloroplast</keyword>
<evidence type="ECO:0000256" key="5">
    <source>
        <dbReference type="ARBA" id="ARBA00013208"/>
    </source>
</evidence>
<dbReference type="GO" id="GO:0006465">
    <property type="term" value="P:signal peptide processing"/>
    <property type="evidence" value="ECO:0007669"/>
    <property type="project" value="InterPro"/>
</dbReference>
<comment type="subcellular location">
    <subcellularLocation>
        <location evidence="3">Membrane</location>
    </subcellularLocation>
    <subcellularLocation>
        <location evidence="2">Plastid</location>
        <location evidence="2">Chloroplast</location>
    </subcellularLocation>
</comment>
<feature type="region of interest" description="Disordered" evidence="12">
    <location>
        <begin position="142"/>
        <end position="162"/>
    </location>
</feature>
<name>A0A2G2X0V8_CAPBA</name>
<dbReference type="NCBIfam" id="TIGR02227">
    <property type="entry name" value="sigpep_I_bact"/>
    <property type="match status" value="1"/>
</dbReference>
<dbReference type="SUPFAM" id="SSF51306">
    <property type="entry name" value="LexA/Signal peptidase"/>
    <property type="match status" value="1"/>
</dbReference>
<dbReference type="AlphaFoldDB" id="A0A2G2X0V8"/>
<evidence type="ECO:0000256" key="10">
    <source>
        <dbReference type="ARBA" id="ARBA00023136"/>
    </source>
</evidence>
<dbReference type="OrthoDB" id="308440at2759"/>
<reference evidence="14 15" key="1">
    <citation type="journal article" date="2017" name="Genome Biol.">
        <title>New reference genome sequences of hot pepper reveal the massive evolution of plant disease-resistance genes by retroduplication.</title>
        <authorList>
            <person name="Kim S."/>
            <person name="Park J."/>
            <person name="Yeom S.I."/>
            <person name="Kim Y.M."/>
            <person name="Seo E."/>
            <person name="Kim K.T."/>
            <person name="Kim M.S."/>
            <person name="Lee J.M."/>
            <person name="Cheong K."/>
            <person name="Shin H.S."/>
            <person name="Kim S.B."/>
            <person name="Han K."/>
            <person name="Lee J."/>
            <person name="Park M."/>
            <person name="Lee H.A."/>
            <person name="Lee H.Y."/>
            <person name="Lee Y."/>
            <person name="Oh S."/>
            <person name="Lee J.H."/>
            <person name="Choi E."/>
            <person name="Choi E."/>
            <person name="Lee S.E."/>
            <person name="Jeon J."/>
            <person name="Kim H."/>
            <person name="Choi G."/>
            <person name="Song H."/>
            <person name="Lee J."/>
            <person name="Lee S.C."/>
            <person name="Kwon J.K."/>
            <person name="Lee H.Y."/>
            <person name="Koo N."/>
            <person name="Hong Y."/>
            <person name="Kim R.W."/>
            <person name="Kang W.H."/>
            <person name="Huh J.H."/>
            <person name="Kang B.C."/>
            <person name="Yang T.J."/>
            <person name="Lee Y.H."/>
            <person name="Bennetzen J.L."/>
            <person name="Choi D."/>
        </authorList>
    </citation>
    <scope>NUCLEOTIDE SEQUENCE [LARGE SCALE GENOMIC DNA]</scope>
    <source>
        <strain evidence="15">cv. PBC81</strain>
    </source>
</reference>
<evidence type="ECO:0000256" key="11">
    <source>
        <dbReference type="PIRSR" id="PIRSR600223-1"/>
    </source>
</evidence>
<feature type="region of interest" description="Disordered" evidence="12">
    <location>
        <begin position="52"/>
        <end position="71"/>
    </location>
</feature>
<dbReference type="GO" id="GO:0004252">
    <property type="term" value="F:serine-type endopeptidase activity"/>
    <property type="evidence" value="ECO:0007669"/>
    <property type="project" value="InterPro"/>
</dbReference>
<dbReference type="PANTHER" id="PTHR43390:SF2">
    <property type="entry name" value="THYLAKOIDAL PROCESSING PEPTIDASE 2, CHLOROPLASTIC-RELATED"/>
    <property type="match status" value="1"/>
</dbReference>
<evidence type="ECO:0000256" key="6">
    <source>
        <dbReference type="ARBA" id="ARBA00022528"/>
    </source>
</evidence>
<dbReference type="Proteomes" id="UP000224567">
    <property type="component" value="Unassembled WGS sequence"/>
</dbReference>
<dbReference type="FunFam" id="2.10.109.10:FF:000012">
    <property type="entry name" value="Peptidase/ serine-type peptidase"/>
    <property type="match status" value="1"/>
</dbReference>
<dbReference type="PANTHER" id="PTHR43390">
    <property type="entry name" value="SIGNAL PEPTIDASE I"/>
    <property type="match status" value="1"/>
</dbReference>
<evidence type="ECO:0000256" key="8">
    <source>
        <dbReference type="ARBA" id="ARBA00022801"/>
    </source>
</evidence>
<accession>A0A2G2X0V8</accession>
<keyword evidence="9" id="KW-0809">Transit peptide</keyword>
<comment type="similarity">
    <text evidence="4">Belongs to the peptidase S26 family.</text>
</comment>
<evidence type="ECO:0000256" key="4">
    <source>
        <dbReference type="ARBA" id="ARBA00009370"/>
    </source>
</evidence>
<keyword evidence="7" id="KW-0934">Plastid</keyword>
<organism evidence="14 15">
    <name type="scientific">Capsicum baccatum</name>
    <name type="common">Peruvian pepper</name>
    <dbReference type="NCBI Taxonomy" id="33114"/>
    <lineage>
        <taxon>Eukaryota</taxon>
        <taxon>Viridiplantae</taxon>
        <taxon>Streptophyta</taxon>
        <taxon>Embryophyta</taxon>
        <taxon>Tracheophyta</taxon>
        <taxon>Spermatophyta</taxon>
        <taxon>Magnoliopsida</taxon>
        <taxon>eudicotyledons</taxon>
        <taxon>Gunneridae</taxon>
        <taxon>Pentapetalae</taxon>
        <taxon>asterids</taxon>
        <taxon>lamiids</taxon>
        <taxon>Solanales</taxon>
        <taxon>Solanaceae</taxon>
        <taxon>Solanoideae</taxon>
        <taxon>Capsiceae</taxon>
        <taxon>Capsicum</taxon>
    </lineage>
</organism>
<dbReference type="PROSITE" id="PS00761">
    <property type="entry name" value="SPASE_I_3"/>
    <property type="match status" value="1"/>
</dbReference>
<gene>
    <name evidence="14" type="ORF">CQW23_10875</name>
</gene>
<feature type="compositionally biased region" description="Basic and acidic residues" evidence="12">
    <location>
        <begin position="153"/>
        <end position="162"/>
    </location>
</feature>
<dbReference type="PRINTS" id="PR00727">
    <property type="entry name" value="LEADERPTASE"/>
</dbReference>
<keyword evidence="15" id="KW-1185">Reference proteome</keyword>
<feature type="domain" description="Peptidase S26" evidence="13">
    <location>
        <begin position="203"/>
        <end position="361"/>
    </location>
</feature>
<dbReference type="InterPro" id="IPR036286">
    <property type="entry name" value="LexA/Signal_pep-like_sf"/>
</dbReference>
<protein>
    <recommendedName>
        <fullName evidence="5">signal peptidase I</fullName>
        <ecNumber evidence="5">3.4.21.89</ecNumber>
    </recommendedName>
</protein>
<reference evidence="15" key="2">
    <citation type="journal article" date="2017" name="J. Anim. Genet.">
        <title>Multiple reference genome sequences of hot pepper reveal the massive evolution of plant disease resistance genes by retroduplication.</title>
        <authorList>
            <person name="Kim S."/>
            <person name="Park J."/>
            <person name="Yeom S.-I."/>
            <person name="Kim Y.-M."/>
            <person name="Seo E."/>
            <person name="Kim K.-T."/>
            <person name="Kim M.-S."/>
            <person name="Lee J.M."/>
            <person name="Cheong K."/>
            <person name="Shin H.-S."/>
            <person name="Kim S.-B."/>
            <person name="Han K."/>
            <person name="Lee J."/>
            <person name="Park M."/>
            <person name="Lee H.-A."/>
            <person name="Lee H.-Y."/>
            <person name="Lee Y."/>
            <person name="Oh S."/>
            <person name="Lee J.H."/>
            <person name="Choi E."/>
            <person name="Choi E."/>
            <person name="Lee S.E."/>
            <person name="Jeon J."/>
            <person name="Kim H."/>
            <person name="Choi G."/>
            <person name="Song H."/>
            <person name="Lee J."/>
            <person name="Lee S.-C."/>
            <person name="Kwon J.-K."/>
            <person name="Lee H.-Y."/>
            <person name="Koo N."/>
            <person name="Hong Y."/>
            <person name="Kim R.W."/>
            <person name="Kang W.-H."/>
            <person name="Huh J.H."/>
            <person name="Kang B.-C."/>
            <person name="Yang T.-J."/>
            <person name="Lee Y.-H."/>
            <person name="Bennetzen J.L."/>
            <person name="Choi D."/>
        </authorList>
    </citation>
    <scope>NUCLEOTIDE SEQUENCE [LARGE SCALE GENOMIC DNA]</scope>
    <source>
        <strain evidence="15">cv. PBC81</strain>
    </source>
</reference>
<dbReference type="STRING" id="33114.A0A2G2X0V8"/>
<evidence type="ECO:0000259" key="13">
    <source>
        <dbReference type="Pfam" id="PF10502"/>
    </source>
</evidence>
<dbReference type="CDD" id="cd06530">
    <property type="entry name" value="S26_SPase_I"/>
    <property type="match status" value="1"/>
</dbReference>
<dbReference type="InterPro" id="IPR019758">
    <property type="entry name" value="Pept_S26A_signal_pept_1_CS"/>
</dbReference>
<comment type="catalytic activity">
    <reaction evidence="1">
        <text>Cleavage of hydrophobic, N-terminal signal or leader sequences from secreted and periplasmic proteins.</text>
        <dbReference type="EC" id="3.4.21.89"/>
    </reaction>
</comment>
<dbReference type="InterPro" id="IPR019533">
    <property type="entry name" value="Peptidase_S26"/>
</dbReference>
<evidence type="ECO:0000256" key="1">
    <source>
        <dbReference type="ARBA" id="ARBA00000677"/>
    </source>
</evidence>
<dbReference type="GO" id="GO:0009003">
    <property type="term" value="F:signal peptidase activity"/>
    <property type="evidence" value="ECO:0007669"/>
    <property type="project" value="UniProtKB-EC"/>
</dbReference>
<feature type="active site" evidence="11">
    <location>
        <position position="281"/>
    </location>
</feature>
<sequence>MAIRFTVTYSGYLAQNIASSASTKVVGCRFFHECNSVRSRIFHPPWAKPDPDYSDIRRSKPKPRPVSSAYSSREFSSSSSICSSVAAELIGGSSKSPLIVGLISLMKPSCGTSPMNVLGISPLKASSFLPFLPGSRWLPCNEPSGTGSSASAEVDKGGTDKGGIDTKCGEKFVVRSSESLSSELKASKTRWMSKLLNICSDDAKAAFTALSVSIMFKSSLAEPRSIPSASMSPTLDKGDRIMAEKVSYIFRNPEVSDIVIFRAPPILQHIFGCSAGDVFIKRIVALAGDLVEVREGKLFVNDVAQDEDFILEPLAYEMKPVLVPEGCVFVMGDNRNNSFDSHMWGPLPIEYILGRSVFRYWPPSRVSDTLHGSVMEKRVVAFS</sequence>
<dbReference type="GO" id="GO:0010027">
    <property type="term" value="P:thylakoid membrane organization"/>
    <property type="evidence" value="ECO:0007669"/>
    <property type="project" value="TreeGrafter"/>
</dbReference>
<dbReference type="EC" id="3.4.21.89" evidence="5"/>
<proteinExistence type="inferred from homology"/>
<evidence type="ECO:0000313" key="15">
    <source>
        <dbReference type="Proteomes" id="UP000224567"/>
    </source>
</evidence>
<evidence type="ECO:0000256" key="9">
    <source>
        <dbReference type="ARBA" id="ARBA00022946"/>
    </source>
</evidence>
<evidence type="ECO:0000256" key="2">
    <source>
        <dbReference type="ARBA" id="ARBA00004229"/>
    </source>
</evidence>
<dbReference type="GO" id="GO:0009535">
    <property type="term" value="C:chloroplast thylakoid membrane"/>
    <property type="evidence" value="ECO:0007669"/>
    <property type="project" value="TreeGrafter"/>
</dbReference>
<evidence type="ECO:0000256" key="12">
    <source>
        <dbReference type="SAM" id="MobiDB-lite"/>
    </source>
</evidence>
<evidence type="ECO:0000256" key="3">
    <source>
        <dbReference type="ARBA" id="ARBA00004370"/>
    </source>
</evidence>
<comment type="caution">
    <text evidence="14">The sequence shown here is derived from an EMBL/GenBank/DDBJ whole genome shotgun (WGS) entry which is preliminary data.</text>
</comment>
<dbReference type="Gene3D" id="2.10.109.10">
    <property type="entry name" value="Umud Fragment, subunit A"/>
    <property type="match status" value="1"/>
</dbReference>
<dbReference type="InterPro" id="IPR000223">
    <property type="entry name" value="Pept_S26A_signal_pept_1"/>
</dbReference>
<dbReference type="Pfam" id="PF10502">
    <property type="entry name" value="Peptidase_S26"/>
    <property type="match status" value="1"/>
</dbReference>
<keyword evidence="8" id="KW-0378">Hydrolase</keyword>
<dbReference type="EMBL" id="MLFT02000004">
    <property type="protein sequence ID" value="PHT51128.1"/>
    <property type="molecule type" value="Genomic_DNA"/>
</dbReference>
<evidence type="ECO:0000313" key="14">
    <source>
        <dbReference type="EMBL" id="PHT51128.1"/>
    </source>
</evidence>
<evidence type="ECO:0000256" key="7">
    <source>
        <dbReference type="ARBA" id="ARBA00022640"/>
    </source>
</evidence>
<feature type="active site" evidence="11">
    <location>
        <position position="230"/>
    </location>
</feature>